<evidence type="ECO:0008006" key="3">
    <source>
        <dbReference type="Google" id="ProtNLM"/>
    </source>
</evidence>
<dbReference type="EMBL" id="LJQP01000045">
    <property type="protein sequence ID" value="KPX76529.1"/>
    <property type="molecule type" value="Genomic_DNA"/>
</dbReference>
<evidence type="ECO:0000313" key="2">
    <source>
        <dbReference type="Proteomes" id="UP000050265"/>
    </source>
</evidence>
<accession>A0A0P9TN68</accession>
<reference evidence="1 2" key="1">
    <citation type="submission" date="2015-09" db="EMBL/GenBank/DDBJ databases">
        <title>Genome announcement of multiple Pseudomonas syringae strains.</title>
        <authorList>
            <person name="Thakur S."/>
            <person name="Wang P.W."/>
            <person name="Gong Y."/>
            <person name="Weir B.S."/>
            <person name="Guttman D.S."/>
        </authorList>
    </citation>
    <scope>NUCLEOTIDE SEQUENCE [LARGE SCALE GENOMIC DNA]</scope>
    <source>
        <strain evidence="1 2">ICMP3507</strain>
    </source>
</reference>
<sequence length="249" mass="28084">MSSTKDYFFEVQQEACIEWGRQIYGYEIDPDEEPELWEKLATEYSDMLDAKAEIQWLNRHSHQEFFKEFETELAATASLLAAATQTPFANTVFKLVYAHTVTLLEALISSVVRKLVVSDENLLTSLAAGYKKVNVVSVSLKEIAENPKVVETIVLRILAEQTFHNVATIKEVLGVMFGDHMKDLDLAGVGRICSKRHDIVHRNGKTVDDKPIELSPAEVDQAIRTVSEFALDVRRRIEAALREADPVSF</sequence>
<dbReference type="Proteomes" id="UP000050265">
    <property type="component" value="Unassembled WGS sequence"/>
</dbReference>
<protein>
    <recommendedName>
        <fullName evidence="3">RiboL-PSP-HEPN domain-containing protein</fullName>
    </recommendedName>
</protein>
<dbReference type="PATRIC" id="fig|53707.9.peg.6250"/>
<proteinExistence type="predicted"/>
<organism evidence="1 2">
    <name type="scientific">Pseudomonas amygdali pv. lachrymans</name>
    <name type="common">Pseudomonas syringae pv. lachrymans</name>
    <dbReference type="NCBI Taxonomy" id="53707"/>
    <lineage>
        <taxon>Bacteria</taxon>
        <taxon>Pseudomonadati</taxon>
        <taxon>Pseudomonadota</taxon>
        <taxon>Gammaproteobacteria</taxon>
        <taxon>Pseudomonadales</taxon>
        <taxon>Pseudomonadaceae</taxon>
        <taxon>Pseudomonas</taxon>
        <taxon>Pseudomonas amygdali</taxon>
    </lineage>
</organism>
<dbReference type="AlphaFoldDB" id="A0A0P9TN68"/>
<evidence type="ECO:0000313" key="1">
    <source>
        <dbReference type="EMBL" id="KPX76529.1"/>
    </source>
</evidence>
<name>A0A0P9TN68_PSEAV</name>
<gene>
    <name evidence="1" type="ORF">ALO35_04204</name>
</gene>
<comment type="caution">
    <text evidence="1">The sequence shown here is derived from an EMBL/GenBank/DDBJ whole genome shotgun (WGS) entry which is preliminary data.</text>
</comment>